<organism evidence="8 9">
    <name type="scientific">Halorubrum trapanicum</name>
    <dbReference type="NCBI Taxonomy" id="29284"/>
    <lineage>
        <taxon>Archaea</taxon>
        <taxon>Methanobacteriati</taxon>
        <taxon>Methanobacteriota</taxon>
        <taxon>Stenosarchaea group</taxon>
        <taxon>Halobacteria</taxon>
        <taxon>Halobacteriales</taxon>
        <taxon>Haloferacaceae</taxon>
        <taxon>Halorubrum</taxon>
    </lineage>
</organism>
<evidence type="ECO:0000259" key="7">
    <source>
        <dbReference type="PROSITE" id="PS51900"/>
    </source>
</evidence>
<dbReference type="GO" id="GO:0006310">
    <property type="term" value="P:DNA recombination"/>
    <property type="evidence" value="ECO:0007669"/>
    <property type="project" value="UniProtKB-KW"/>
</dbReference>
<evidence type="ECO:0000313" key="9">
    <source>
        <dbReference type="Proteomes" id="UP000770586"/>
    </source>
</evidence>
<dbReference type="RefSeq" id="WP_245203161.1">
    <property type="nucleotide sequence ID" value="NZ_BAAADX010000001.1"/>
</dbReference>
<dbReference type="SUPFAM" id="SSF56349">
    <property type="entry name" value="DNA breaking-rejoining enzymes"/>
    <property type="match status" value="1"/>
</dbReference>
<evidence type="ECO:0000256" key="5">
    <source>
        <dbReference type="SAM" id="MobiDB-lite"/>
    </source>
</evidence>
<dbReference type="PANTHER" id="PTHR30349">
    <property type="entry name" value="PHAGE INTEGRASE-RELATED"/>
    <property type="match status" value="1"/>
</dbReference>
<reference evidence="8 9" key="1">
    <citation type="submission" date="2021-03" db="EMBL/GenBank/DDBJ databases">
        <title>Genomic Encyclopedia of Type Strains, Phase IV (KMG-IV): sequencing the most valuable type-strain genomes for metagenomic binning, comparative biology and taxonomic classification.</title>
        <authorList>
            <person name="Goeker M."/>
        </authorList>
    </citation>
    <scope>NUCLEOTIDE SEQUENCE [LARGE SCALE GENOMIC DNA]</scope>
    <source>
        <strain evidence="8 9">DSM 12287</strain>
    </source>
</reference>
<feature type="domain" description="Core-binding (CB)" evidence="7">
    <location>
        <begin position="1"/>
        <end position="86"/>
    </location>
</feature>
<comment type="caution">
    <text evidence="8">The sequence shown here is derived from an EMBL/GenBank/DDBJ whole genome shotgun (WGS) entry which is preliminary data.</text>
</comment>
<dbReference type="Proteomes" id="UP000770586">
    <property type="component" value="Unassembled WGS sequence"/>
</dbReference>
<protein>
    <submittedName>
        <fullName evidence="8">Site-specific recombinase XerD</fullName>
    </submittedName>
</protein>
<keyword evidence="1" id="KW-0229">DNA integration</keyword>
<feature type="region of interest" description="Disordered" evidence="5">
    <location>
        <begin position="310"/>
        <end position="330"/>
    </location>
</feature>
<dbReference type="GO" id="GO:0015074">
    <property type="term" value="P:DNA integration"/>
    <property type="evidence" value="ECO:0007669"/>
    <property type="project" value="UniProtKB-KW"/>
</dbReference>
<evidence type="ECO:0000256" key="4">
    <source>
        <dbReference type="PROSITE-ProRule" id="PRU01248"/>
    </source>
</evidence>
<dbReference type="Pfam" id="PF00589">
    <property type="entry name" value="Phage_integrase"/>
    <property type="match status" value="1"/>
</dbReference>
<accession>A0A8J7R3A9</accession>
<evidence type="ECO:0000259" key="6">
    <source>
        <dbReference type="PROSITE" id="PS51898"/>
    </source>
</evidence>
<evidence type="ECO:0000256" key="3">
    <source>
        <dbReference type="ARBA" id="ARBA00023172"/>
    </source>
</evidence>
<dbReference type="InterPro" id="IPR002104">
    <property type="entry name" value="Integrase_catalytic"/>
</dbReference>
<dbReference type="EMBL" id="JAGGKE010000002">
    <property type="protein sequence ID" value="MBP1900999.1"/>
    <property type="molecule type" value="Genomic_DNA"/>
</dbReference>
<sequence>MKPERAVERYLKERKPEVSESTHYNHACTLNAFLEFCEEEGLDNICEVDGFHIHDFKIFRREVGGINEVTLYKNLCTLRVFLKWCRSMELVDSSVVENMILPDLEDDARDTMLDAERADQILNYLEKFEYATLRHTLFALLWDTGFRIGTARAIDVEDYHPEEQYVEIRHRPEQDTPLKNGTRAEREVNLHPWVCDILDDYLQIHRNDVTDEYGREPLFSSSRGRTVRSNLRMHINRVTRPCHTTGECPHGRDQSECEAAQDYDHASKCPTSVSPHPIRRGAITHWLNEGHSKELLSDRMNVSAKTLEKHYDARSESEKRELRRREFGME</sequence>
<feature type="domain" description="Tyr recombinase" evidence="6">
    <location>
        <begin position="108"/>
        <end position="324"/>
    </location>
</feature>
<dbReference type="InterPro" id="IPR011010">
    <property type="entry name" value="DNA_brk_join_enz"/>
</dbReference>
<dbReference type="InterPro" id="IPR013762">
    <property type="entry name" value="Integrase-like_cat_sf"/>
</dbReference>
<dbReference type="PROSITE" id="PS51900">
    <property type="entry name" value="CB"/>
    <property type="match status" value="1"/>
</dbReference>
<evidence type="ECO:0000256" key="2">
    <source>
        <dbReference type="ARBA" id="ARBA00023125"/>
    </source>
</evidence>
<dbReference type="Gene3D" id="1.10.443.10">
    <property type="entry name" value="Intergrase catalytic core"/>
    <property type="match status" value="1"/>
</dbReference>
<dbReference type="PROSITE" id="PS51898">
    <property type="entry name" value="TYR_RECOMBINASE"/>
    <property type="match status" value="1"/>
</dbReference>
<dbReference type="PANTHER" id="PTHR30349:SF41">
    <property type="entry name" value="INTEGRASE_RECOMBINASE PROTEIN MJ0367-RELATED"/>
    <property type="match status" value="1"/>
</dbReference>
<keyword evidence="9" id="KW-1185">Reference proteome</keyword>
<dbReference type="Gene3D" id="1.10.150.130">
    <property type="match status" value="1"/>
</dbReference>
<keyword evidence="2 4" id="KW-0238">DNA-binding</keyword>
<dbReference type="CDD" id="cd00397">
    <property type="entry name" value="DNA_BRE_C"/>
    <property type="match status" value="1"/>
</dbReference>
<name>A0A8J7R3A9_9EURY</name>
<keyword evidence="3" id="KW-0233">DNA recombination</keyword>
<gene>
    <name evidence="8" type="ORF">J2744_000657</name>
</gene>
<proteinExistence type="predicted"/>
<dbReference type="InterPro" id="IPR010998">
    <property type="entry name" value="Integrase_recombinase_N"/>
</dbReference>
<evidence type="ECO:0000256" key="1">
    <source>
        <dbReference type="ARBA" id="ARBA00022908"/>
    </source>
</evidence>
<dbReference type="GO" id="GO:0003677">
    <property type="term" value="F:DNA binding"/>
    <property type="evidence" value="ECO:0007669"/>
    <property type="project" value="UniProtKB-UniRule"/>
</dbReference>
<dbReference type="InterPro" id="IPR044068">
    <property type="entry name" value="CB"/>
</dbReference>
<dbReference type="AlphaFoldDB" id="A0A8J7R3A9"/>
<dbReference type="InterPro" id="IPR050090">
    <property type="entry name" value="Tyrosine_recombinase_XerCD"/>
</dbReference>
<evidence type="ECO:0000313" key="8">
    <source>
        <dbReference type="EMBL" id="MBP1900999.1"/>
    </source>
</evidence>